<feature type="domain" description="FAD dependent oxidoreductase" evidence="1">
    <location>
        <begin position="47"/>
        <end position="414"/>
    </location>
</feature>
<name>A0A8H7NC14_BIOOC</name>
<dbReference type="Gene3D" id="3.50.50.60">
    <property type="entry name" value="FAD/NAD(P)-binding domain"/>
    <property type="match status" value="1"/>
</dbReference>
<comment type="caution">
    <text evidence="2">The sequence shown here is derived from an EMBL/GenBank/DDBJ whole genome shotgun (WGS) entry which is preliminary data.</text>
</comment>
<dbReference type="PANTHER" id="PTHR13847:SF260">
    <property type="entry name" value="FAD DEPENDENT OXIDOREDUCTASE DOMAIN-CONTAINING PROTEIN"/>
    <property type="match status" value="1"/>
</dbReference>
<sequence>MSDSPDGIYEKGLVDPGFPVANSTQPFWLTEPSVHSKLQSPWPESVDIAIIGSGMTAASLCQTLYSKNPNLRIVLLEARDLCSGATGRNGGHIKAMSPGSWFERKEQLGVQEAVRVMEYEHSHLKEMADCIKTNKLDCDLQEIEGLDVYHDEKVFRHALDAVEDMKKHAPSLGEIYRVYTAKGDLKARNCPEECLGAIGMPAASMWPYKMVTGLFDKMIRERGLLIETNTLVTAVYDEDDRSFATVKTNRGEIRATHVVHATNAWVSRLVPELRKFVSPVRANVQRQVPRPSKARYSNSWWIRYGEHDYEYMIQRPDGAYVMGRAGTGRRATADDSSVDFLAHKHLKAVTPQVFDFGTKDIETTHAWSGAVAFTSDGNPFIGKLPFPGRQHQWVCAAYSGIGMVRAFRSAQLLALLLLGEEVPTAFPRSMLLTKSRVEDRKDTISSKL</sequence>
<dbReference type="Gene3D" id="3.30.9.10">
    <property type="entry name" value="D-Amino Acid Oxidase, subunit A, domain 2"/>
    <property type="match status" value="1"/>
</dbReference>
<gene>
    <name evidence="2" type="ORF">IM811_011832</name>
</gene>
<dbReference type="AlphaFoldDB" id="A0A8H7NC14"/>
<dbReference type="InterPro" id="IPR036188">
    <property type="entry name" value="FAD/NAD-bd_sf"/>
</dbReference>
<reference evidence="2" key="1">
    <citation type="submission" date="2020-10" db="EMBL/GenBank/DDBJ databases">
        <title>High-Quality Genome Resource of Clonostachys rosea strain S41 by Oxford Nanopore Long-Read Sequencing.</title>
        <authorList>
            <person name="Wang H."/>
        </authorList>
    </citation>
    <scope>NUCLEOTIDE SEQUENCE</scope>
    <source>
        <strain evidence="2">S41</strain>
    </source>
</reference>
<evidence type="ECO:0000313" key="3">
    <source>
        <dbReference type="Proteomes" id="UP000616885"/>
    </source>
</evidence>
<organism evidence="2 3">
    <name type="scientific">Bionectria ochroleuca</name>
    <name type="common">Gliocladium roseum</name>
    <dbReference type="NCBI Taxonomy" id="29856"/>
    <lineage>
        <taxon>Eukaryota</taxon>
        <taxon>Fungi</taxon>
        <taxon>Dikarya</taxon>
        <taxon>Ascomycota</taxon>
        <taxon>Pezizomycotina</taxon>
        <taxon>Sordariomycetes</taxon>
        <taxon>Hypocreomycetidae</taxon>
        <taxon>Hypocreales</taxon>
        <taxon>Bionectriaceae</taxon>
        <taxon>Clonostachys</taxon>
    </lineage>
</organism>
<dbReference type="GO" id="GO:0005737">
    <property type="term" value="C:cytoplasm"/>
    <property type="evidence" value="ECO:0007669"/>
    <property type="project" value="TreeGrafter"/>
</dbReference>
<evidence type="ECO:0000313" key="2">
    <source>
        <dbReference type="EMBL" id="KAF9753074.1"/>
    </source>
</evidence>
<dbReference type="SUPFAM" id="SSF51905">
    <property type="entry name" value="FAD/NAD(P)-binding domain"/>
    <property type="match status" value="1"/>
</dbReference>
<dbReference type="InterPro" id="IPR006076">
    <property type="entry name" value="FAD-dep_OxRdtase"/>
</dbReference>
<dbReference type="PANTHER" id="PTHR13847">
    <property type="entry name" value="SARCOSINE DEHYDROGENASE-RELATED"/>
    <property type="match status" value="1"/>
</dbReference>
<proteinExistence type="predicted"/>
<protein>
    <recommendedName>
        <fullName evidence="1">FAD dependent oxidoreductase domain-containing protein</fullName>
    </recommendedName>
</protein>
<accession>A0A8H7NC14</accession>
<dbReference type="EMBL" id="JADCTT010000004">
    <property type="protein sequence ID" value="KAF9753074.1"/>
    <property type="molecule type" value="Genomic_DNA"/>
</dbReference>
<dbReference type="Pfam" id="PF01266">
    <property type="entry name" value="DAO"/>
    <property type="match status" value="1"/>
</dbReference>
<evidence type="ECO:0000259" key="1">
    <source>
        <dbReference type="Pfam" id="PF01266"/>
    </source>
</evidence>
<dbReference type="Proteomes" id="UP000616885">
    <property type="component" value="Unassembled WGS sequence"/>
</dbReference>